<comment type="similarity">
    <text evidence="1">Belongs to the XseB family.</text>
</comment>
<keyword evidence="1 2" id="KW-0378">Hydrolase</keyword>
<keyword evidence="1" id="KW-0269">Exonuclease</keyword>
<dbReference type="PIRSF" id="PIRSF006488">
    <property type="entry name" value="Exonuc_VII_S"/>
    <property type="match status" value="1"/>
</dbReference>
<dbReference type="NCBIfam" id="TIGR01280">
    <property type="entry name" value="xseB"/>
    <property type="match status" value="1"/>
</dbReference>
<keyword evidence="1" id="KW-0540">Nuclease</keyword>
<evidence type="ECO:0000313" key="2">
    <source>
        <dbReference type="EMBL" id="MBU3161440.1"/>
    </source>
</evidence>
<dbReference type="HAMAP" id="MF_00337">
    <property type="entry name" value="Exonuc_7_S"/>
    <property type="match status" value="1"/>
</dbReference>
<dbReference type="PANTHER" id="PTHR34137:SF1">
    <property type="entry name" value="EXODEOXYRIBONUCLEASE 7 SMALL SUBUNIT"/>
    <property type="match status" value="1"/>
</dbReference>
<name>A0ABS6BXX6_9CLOT</name>
<comment type="catalytic activity">
    <reaction evidence="1">
        <text>Exonucleolytic cleavage in either 5'- to 3'- or 3'- to 5'-direction to yield nucleoside 5'-phosphates.</text>
        <dbReference type="EC" id="3.1.11.6"/>
    </reaction>
</comment>
<dbReference type="Proteomes" id="UP000776252">
    <property type="component" value="Unassembled WGS sequence"/>
</dbReference>
<protein>
    <recommendedName>
        <fullName evidence="1">Exodeoxyribonuclease 7 small subunit</fullName>
        <ecNumber evidence="1">3.1.11.6</ecNumber>
    </recommendedName>
    <alternativeName>
        <fullName evidence="1">Exodeoxyribonuclease VII small subunit</fullName>
        <shortName evidence="1">Exonuclease VII small subunit</shortName>
    </alternativeName>
</protein>
<comment type="subcellular location">
    <subcellularLocation>
        <location evidence="1">Cytoplasm</location>
    </subcellularLocation>
</comment>
<keyword evidence="3" id="KW-1185">Reference proteome</keyword>
<accession>A0ABS6BXX6</accession>
<dbReference type="EMBL" id="JAHLDV010000064">
    <property type="protein sequence ID" value="MBU3161440.1"/>
    <property type="molecule type" value="Genomic_DNA"/>
</dbReference>
<dbReference type="NCBIfam" id="NF002140">
    <property type="entry name" value="PRK00977.1-4"/>
    <property type="match status" value="1"/>
</dbReference>
<dbReference type="EC" id="3.1.11.6" evidence="1"/>
<dbReference type="RefSeq" id="WP_216151253.1">
    <property type="nucleotide sequence ID" value="NZ_JAHLDV010000064.1"/>
</dbReference>
<comment type="function">
    <text evidence="1">Bidirectionally degrades single-stranded DNA into large acid-insoluble oligonucleotides, which are then degraded further into small acid-soluble oligonucleotides.</text>
</comment>
<reference evidence="2 3" key="1">
    <citation type="submission" date="2021-06" db="EMBL/GenBank/DDBJ databases">
        <title>Clostridia strains as spoilage organisms.</title>
        <authorList>
            <person name="Wambui J."/>
            <person name="Stephan R."/>
            <person name="Stevens M.J.A."/>
        </authorList>
    </citation>
    <scope>NUCLEOTIDE SEQUENCE [LARGE SCALE GENOMIC DNA]</scope>
    <source>
        <strain evidence="2 3">DSM 14204</strain>
    </source>
</reference>
<dbReference type="PANTHER" id="PTHR34137">
    <property type="entry name" value="EXODEOXYRIBONUCLEASE 7 SMALL SUBUNIT"/>
    <property type="match status" value="1"/>
</dbReference>
<dbReference type="InterPro" id="IPR003761">
    <property type="entry name" value="Exonuc_VII_S"/>
</dbReference>
<evidence type="ECO:0000256" key="1">
    <source>
        <dbReference type="HAMAP-Rule" id="MF_00337"/>
    </source>
</evidence>
<evidence type="ECO:0000313" key="3">
    <source>
        <dbReference type="Proteomes" id="UP000776252"/>
    </source>
</evidence>
<dbReference type="Pfam" id="PF02609">
    <property type="entry name" value="Exonuc_VII_S"/>
    <property type="match status" value="1"/>
</dbReference>
<dbReference type="GO" id="GO:0008855">
    <property type="term" value="F:exodeoxyribonuclease VII activity"/>
    <property type="evidence" value="ECO:0007669"/>
    <property type="project" value="UniProtKB-EC"/>
</dbReference>
<comment type="subunit">
    <text evidence="1">Heterooligomer composed of large and small subunits.</text>
</comment>
<sequence>MAKKKESYESMMERLEKIVEVMDGNEVTLEGTMVNYEEGIKICNDLYKILNDTEGKIKILTDEGEKDFMPVVEETKN</sequence>
<proteinExistence type="inferred from homology"/>
<comment type="caution">
    <text evidence="2">The sequence shown here is derived from an EMBL/GenBank/DDBJ whole genome shotgun (WGS) entry which is preliminary data.</text>
</comment>
<organism evidence="2 3">
    <name type="scientific">Clostridium frigoris</name>
    <dbReference type="NCBI Taxonomy" id="205327"/>
    <lineage>
        <taxon>Bacteria</taxon>
        <taxon>Bacillati</taxon>
        <taxon>Bacillota</taxon>
        <taxon>Clostridia</taxon>
        <taxon>Eubacteriales</taxon>
        <taxon>Clostridiaceae</taxon>
        <taxon>Clostridium</taxon>
    </lineage>
</organism>
<keyword evidence="1" id="KW-0963">Cytoplasm</keyword>
<gene>
    <name evidence="1" type="primary">xseB</name>
    <name evidence="2" type="ORF">KPL37_17170</name>
</gene>